<proteinExistence type="predicted"/>
<comment type="caution">
    <text evidence="2">The sequence shown here is derived from an EMBL/GenBank/DDBJ whole genome shotgun (WGS) entry which is preliminary data.</text>
</comment>
<keyword evidence="3" id="KW-1185">Reference proteome</keyword>
<name>A0AAN8P5N1_PATCE</name>
<reference evidence="2 3" key="1">
    <citation type="submission" date="2024-01" db="EMBL/GenBank/DDBJ databases">
        <title>The genome of the rayed Mediterranean limpet Patella caerulea (Linnaeus, 1758).</title>
        <authorList>
            <person name="Anh-Thu Weber A."/>
            <person name="Halstead-Nussloch G."/>
        </authorList>
    </citation>
    <scope>NUCLEOTIDE SEQUENCE [LARGE SCALE GENOMIC DNA]</scope>
    <source>
        <strain evidence="2">AATW-2023a</strain>
        <tissue evidence="2">Whole specimen</tissue>
    </source>
</reference>
<evidence type="ECO:0000313" key="3">
    <source>
        <dbReference type="Proteomes" id="UP001347796"/>
    </source>
</evidence>
<organism evidence="2 3">
    <name type="scientific">Patella caerulea</name>
    <name type="common">Rayed Mediterranean limpet</name>
    <dbReference type="NCBI Taxonomy" id="87958"/>
    <lineage>
        <taxon>Eukaryota</taxon>
        <taxon>Metazoa</taxon>
        <taxon>Spiralia</taxon>
        <taxon>Lophotrochozoa</taxon>
        <taxon>Mollusca</taxon>
        <taxon>Gastropoda</taxon>
        <taxon>Patellogastropoda</taxon>
        <taxon>Patelloidea</taxon>
        <taxon>Patellidae</taxon>
        <taxon>Patella</taxon>
    </lineage>
</organism>
<dbReference type="EMBL" id="JAZGQO010000014">
    <property type="protein sequence ID" value="KAK6171027.1"/>
    <property type="molecule type" value="Genomic_DNA"/>
</dbReference>
<keyword evidence="1" id="KW-0732">Signal</keyword>
<protein>
    <submittedName>
        <fullName evidence="2">Uncharacterized protein</fullName>
    </submittedName>
</protein>
<evidence type="ECO:0000256" key="1">
    <source>
        <dbReference type="SAM" id="SignalP"/>
    </source>
</evidence>
<sequence length="125" mass="14399">MKTSIFIIWFMVVYIVHVYASDEVPLDNPCEAVECPEGTHCRLQRGDCHRSKKRCPVVTVCVDKALKAINPVCKTNLPIIDSKNKELFCGRGKQRVRCPTKTKCIFHMRNKFAVCCYKKSRYIIS</sequence>
<evidence type="ECO:0000313" key="2">
    <source>
        <dbReference type="EMBL" id="KAK6171027.1"/>
    </source>
</evidence>
<feature type="signal peptide" evidence="1">
    <location>
        <begin position="1"/>
        <end position="20"/>
    </location>
</feature>
<accession>A0AAN8P5N1</accession>
<dbReference type="AlphaFoldDB" id="A0AAN8P5N1"/>
<dbReference type="Proteomes" id="UP001347796">
    <property type="component" value="Unassembled WGS sequence"/>
</dbReference>
<gene>
    <name evidence="2" type="ORF">SNE40_019288</name>
</gene>
<feature type="chain" id="PRO_5042954724" evidence="1">
    <location>
        <begin position="21"/>
        <end position="125"/>
    </location>
</feature>